<reference evidence="2 3" key="1">
    <citation type="submission" date="2019-05" db="EMBL/GenBank/DDBJ databases">
        <title>The compact genome of Giardia muris reveals important steps in the evolution of intestinal protozoan parasites.</title>
        <authorList>
            <person name="Xu F."/>
            <person name="Jimenez-Gonzalez A."/>
            <person name="Einarsson E."/>
            <person name="Astvaldsson A."/>
            <person name="Peirasmaki D."/>
            <person name="Eckmann L."/>
            <person name="Andersson J.O."/>
            <person name="Svard S.G."/>
            <person name="Jerlstrom-Hultqvist J."/>
        </authorList>
    </citation>
    <scope>NUCLEOTIDE SEQUENCE [LARGE SCALE GENOMIC DNA]</scope>
    <source>
        <strain evidence="2 3">Roberts-Thomson</strain>
    </source>
</reference>
<dbReference type="VEuPathDB" id="GiardiaDB:GMRT_11376"/>
<comment type="caution">
    <text evidence="2">The sequence shown here is derived from an EMBL/GenBank/DDBJ whole genome shotgun (WGS) entry which is preliminary data.</text>
</comment>
<accession>A0A4Z1SXW7</accession>
<proteinExistence type="predicted"/>
<dbReference type="EMBL" id="VDLU01000001">
    <property type="protein sequence ID" value="TNJ30360.1"/>
    <property type="molecule type" value="Genomic_DNA"/>
</dbReference>
<sequence length="289" mass="29921">MQTEASSRLLSGPPVTVNTMIGGQGRGGTRVAYVDLEGRDIPLHVLQARRMMSLQDPRNAATGPIIQQHTAVGMTMGGNGPVPMGSSTANVLGLGAGAPQSTLQFMHQVASTDGSSQVPLVQPTSHPVTQYPASAPYGGHPGSGSTSPQGMYATGSPGMGNTSPQGGYRESPGMRGGQTMRNDFAPEMTYAQHTGIAPGPGTGTSLQQSSMALSMTGGGAAPYTDYNAQAQMNAAQVLIDSISHYLPPGHTVASISPTGQRKMVAMRYRDPQTGRAIDPQTGDYVYDES</sequence>
<organism evidence="2 3">
    <name type="scientific">Giardia muris</name>
    <dbReference type="NCBI Taxonomy" id="5742"/>
    <lineage>
        <taxon>Eukaryota</taxon>
        <taxon>Metamonada</taxon>
        <taxon>Diplomonadida</taxon>
        <taxon>Hexamitidae</taxon>
        <taxon>Giardiinae</taxon>
        <taxon>Giardia</taxon>
    </lineage>
</organism>
<protein>
    <submittedName>
        <fullName evidence="2">Uncharacterized protein</fullName>
    </submittedName>
</protein>
<keyword evidence="3" id="KW-1185">Reference proteome</keyword>
<evidence type="ECO:0000313" key="3">
    <source>
        <dbReference type="Proteomes" id="UP000315496"/>
    </source>
</evidence>
<dbReference type="AlphaFoldDB" id="A0A4Z1SXW7"/>
<gene>
    <name evidence="2" type="ORF">GMRT_11376</name>
</gene>
<dbReference type="Proteomes" id="UP000315496">
    <property type="component" value="Chromosome 1"/>
</dbReference>
<evidence type="ECO:0000256" key="1">
    <source>
        <dbReference type="SAM" id="MobiDB-lite"/>
    </source>
</evidence>
<feature type="region of interest" description="Disordered" evidence="1">
    <location>
        <begin position="130"/>
        <end position="181"/>
    </location>
</feature>
<name>A0A4Z1SXW7_GIAMU</name>
<evidence type="ECO:0000313" key="2">
    <source>
        <dbReference type="EMBL" id="TNJ30360.1"/>
    </source>
</evidence>